<gene>
    <name evidence="2" type="ORF">METZ01_LOCUS34073</name>
</gene>
<evidence type="ECO:0000259" key="1">
    <source>
        <dbReference type="Pfam" id="PF13360"/>
    </source>
</evidence>
<dbReference type="SUPFAM" id="SSF50998">
    <property type="entry name" value="Quinoprotein alcohol dehydrogenase-like"/>
    <property type="match status" value="2"/>
</dbReference>
<sequence length="377" mass="40124">MNGGNLSGSASVPWTGEYPEGVELDSIYVGPSTRSAPVISNGTVYMGGESTVFAINADTSKTFWESQPTGPVHGTLAVANDTLFVPLRNKEILALDAMSGSRRWSFKAESPFVGSPSVDKGIVYSSTQKGRLYALDAGTGNQIWAMDAGDAITSAVAITDNKIAVGVSTGGLFIRDARTGDNRLRVRIGGLITHPPVVGGKSVYIVSNGTVLSFDVDSRALPWAYPLRLIWTQLSLWQLPVPTPPDPAGFRWHATPMEDGPETSTPVAGKAEFITAPAATSDAIYIGSNNNSVYSLSAKDGKMLWKFDASSIPIVQPTVVGERLYFGTSDGTLYSVDRINGQEEWSLELGSPLSAPVTFASGVLYARTEDGRLHQIT</sequence>
<reference evidence="2" key="1">
    <citation type="submission" date="2018-05" db="EMBL/GenBank/DDBJ databases">
        <authorList>
            <person name="Lanie J.A."/>
            <person name="Ng W.-L."/>
            <person name="Kazmierczak K.M."/>
            <person name="Andrzejewski T.M."/>
            <person name="Davidsen T.M."/>
            <person name="Wayne K.J."/>
            <person name="Tettelin H."/>
            <person name="Glass J.I."/>
            <person name="Rusch D."/>
            <person name="Podicherti R."/>
            <person name="Tsui H.-C.T."/>
            <person name="Winkler M.E."/>
        </authorList>
    </citation>
    <scope>NUCLEOTIDE SEQUENCE</scope>
</reference>
<dbReference type="AlphaFoldDB" id="A0A381QRP8"/>
<dbReference type="InterPro" id="IPR011047">
    <property type="entry name" value="Quinoprotein_ADH-like_sf"/>
</dbReference>
<organism evidence="2">
    <name type="scientific">marine metagenome</name>
    <dbReference type="NCBI Taxonomy" id="408172"/>
    <lineage>
        <taxon>unclassified sequences</taxon>
        <taxon>metagenomes</taxon>
        <taxon>ecological metagenomes</taxon>
    </lineage>
</organism>
<feature type="domain" description="Pyrrolo-quinoline quinone repeat" evidence="1">
    <location>
        <begin position="272"/>
        <end position="372"/>
    </location>
</feature>
<dbReference type="InterPro" id="IPR002372">
    <property type="entry name" value="PQQ_rpt_dom"/>
</dbReference>
<accession>A0A381QRP8</accession>
<protein>
    <recommendedName>
        <fullName evidence="1">Pyrrolo-quinoline quinone repeat domain-containing protein</fullName>
    </recommendedName>
</protein>
<dbReference type="Pfam" id="PF13360">
    <property type="entry name" value="PQQ_2"/>
    <property type="match status" value="2"/>
</dbReference>
<dbReference type="InterPro" id="IPR018391">
    <property type="entry name" value="PQQ_b-propeller_rpt"/>
</dbReference>
<dbReference type="InterPro" id="IPR015943">
    <property type="entry name" value="WD40/YVTN_repeat-like_dom_sf"/>
</dbReference>
<dbReference type="PANTHER" id="PTHR34512:SF30">
    <property type="entry name" value="OUTER MEMBRANE PROTEIN ASSEMBLY FACTOR BAMB"/>
    <property type="match status" value="1"/>
</dbReference>
<name>A0A381QRP8_9ZZZZ</name>
<dbReference type="PANTHER" id="PTHR34512">
    <property type="entry name" value="CELL SURFACE PROTEIN"/>
    <property type="match status" value="1"/>
</dbReference>
<dbReference type="SMART" id="SM00564">
    <property type="entry name" value="PQQ"/>
    <property type="match status" value="7"/>
</dbReference>
<feature type="domain" description="Pyrrolo-quinoline quinone repeat" evidence="1">
    <location>
        <begin position="49"/>
        <end position="224"/>
    </location>
</feature>
<dbReference type="Gene3D" id="2.130.10.10">
    <property type="entry name" value="YVTN repeat-like/Quinoprotein amine dehydrogenase"/>
    <property type="match status" value="2"/>
</dbReference>
<dbReference type="EMBL" id="UINC01001460">
    <property type="protein sequence ID" value="SUZ81219.1"/>
    <property type="molecule type" value="Genomic_DNA"/>
</dbReference>
<proteinExistence type="predicted"/>
<evidence type="ECO:0000313" key="2">
    <source>
        <dbReference type="EMBL" id="SUZ81219.1"/>
    </source>
</evidence>